<comment type="subcellular location">
    <subcellularLocation>
        <location evidence="1 10">Cytoplasm</location>
    </subcellularLocation>
    <subcellularLocation>
        <location evidence="2">Nucleus</location>
        <location evidence="2">Nucleolus</location>
    </subcellularLocation>
</comment>
<evidence type="ECO:0000313" key="12">
    <source>
        <dbReference type="EMBL" id="RXK36689.1"/>
    </source>
</evidence>
<dbReference type="InParanoid" id="A0A4Q1BGJ2"/>
<dbReference type="GO" id="GO:0005047">
    <property type="term" value="F:signal recognition particle binding"/>
    <property type="evidence" value="ECO:0007669"/>
    <property type="project" value="InterPro"/>
</dbReference>
<gene>
    <name evidence="12" type="ORF">M231_06076</name>
</gene>
<evidence type="ECO:0000256" key="4">
    <source>
        <dbReference type="ARBA" id="ARBA00022490"/>
    </source>
</evidence>
<dbReference type="EMBL" id="SDIL01000090">
    <property type="protein sequence ID" value="RXK36689.1"/>
    <property type="molecule type" value="Genomic_DNA"/>
</dbReference>
<dbReference type="OMA" id="DRIANEH"/>
<reference evidence="12 13" key="1">
    <citation type="submission" date="2016-06" db="EMBL/GenBank/DDBJ databases">
        <title>Evolution of pathogenesis and genome organization in the Tremellales.</title>
        <authorList>
            <person name="Cuomo C."/>
            <person name="Litvintseva A."/>
            <person name="Heitman J."/>
            <person name="Chen Y."/>
            <person name="Sun S."/>
            <person name="Springer D."/>
            <person name="Dromer F."/>
            <person name="Young S."/>
            <person name="Zeng Q."/>
            <person name="Chapman S."/>
            <person name="Gujja S."/>
            <person name="Saif S."/>
            <person name="Birren B."/>
        </authorList>
    </citation>
    <scope>NUCLEOTIDE SEQUENCE [LARGE SCALE GENOMIC DNA]</scope>
    <source>
        <strain evidence="12 13">ATCC 28783</strain>
    </source>
</reference>
<evidence type="ECO:0000256" key="3">
    <source>
        <dbReference type="ARBA" id="ARBA00009352"/>
    </source>
</evidence>
<evidence type="ECO:0000256" key="8">
    <source>
        <dbReference type="ARBA" id="ARBA00023274"/>
    </source>
</evidence>
<dbReference type="OrthoDB" id="10255118at2759"/>
<dbReference type="CDD" id="cd15481">
    <property type="entry name" value="SRP68-RBD"/>
    <property type="match status" value="1"/>
</dbReference>
<evidence type="ECO:0000256" key="2">
    <source>
        <dbReference type="ARBA" id="ARBA00004604"/>
    </source>
</evidence>
<organism evidence="12 13">
    <name type="scientific">Tremella mesenterica</name>
    <name type="common">Jelly fungus</name>
    <dbReference type="NCBI Taxonomy" id="5217"/>
    <lineage>
        <taxon>Eukaryota</taxon>
        <taxon>Fungi</taxon>
        <taxon>Dikarya</taxon>
        <taxon>Basidiomycota</taxon>
        <taxon>Agaricomycotina</taxon>
        <taxon>Tremellomycetes</taxon>
        <taxon>Tremellales</taxon>
        <taxon>Tremellaceae</taxon>
        <taxon>Tremella</taxon>
    </lineage>
</organism>
<dbReference type="InterPro" id="IPR026258">
    <property type="entry name" value="SRP68"/>
</dbReference>
<dbReference type="PANTHER" id="PTHR12860:SF0">
    <property type="entry name" value="SIGNAL RECOGNITION PARTICLE SUBUNIT SRP68"/>
    <property type="match status" value="1"/>
</dbReference>
<dbReference type="Proteomes" id="UP000289152">
    <property type="component" value="Unassembled WGS sequence"/>
</dbReference>
<evidence type="ECO:0000256" key="6">
    <source>
        <dbReference type="ARBA" id="ARBA00023135"/>
    </source>
</evidence>
<evidence type="ECO:0000256" key="1">
    <source>
        <dbReference type="ARBA" id="ARBA00004496"/>
    </source>
</evidence>
<comment type="similarity">
    <text evidence="3 10">Belongs to the SRP68 family.</text>
</comment>
<dbReference type="InterPro" id="IPR034652">
    <property type="entry name" value="SRP68-RBD"/>
</dbReference>
<name>A0A4Q1BGJ2_TREME</name>
<keyword evidence="4 10" id="KW-0963">Cytoplasm</keyword>
<sequence>MTDKPQGDLSFKVLNLLSKERAIYGLRNGDHERYRRHCANKIHRLRQVTHTTCGKGKVYKKPSPLTKDSIQDVRHLHFMLFSVERALTHSHQLRTLARDPKVPKETKRDQISWLRRALKLSTFFYDLSISLVSDGRLNNQTLAEISIYHLSVRAELFFEKNQFPEVLTDLAVRRNLLTVLRDAAKDSYDQALASESMDAYDPMIRFAAYKLGRTESHDIEGVVSEVDAEMMEETLPGFGKLVESLRAELGANDVEEKRKVLEDIEFAGDKVEFRSAEMVGVMLKVQDALKRLKGKTESGKGRSMKGWDKVLAVLGEAEEVAKRLVDDHEAAASTSLRSAETSKSLSFAHQYIVFLLLSHRIRRDLLLAESLRGSTPLPTDISSFKVPGGRAKLAEAVKGLGAMVKLYDTVLQSMTQLRSLAIVEERDEVRAGTQGLEDHFHATRCFLLARLHCLHPQPSYASAVQLLSRAGLLLRQARDELFSADVSLKEEIIPLSRDDLADLERQVQELDMAAKRGLFGVSVEKPLFFDTAFNYVDLPMDDLMMLAGRKASSPASGVERMTEAIGNVADKLTEVRKVVSEKGQDVMGSQSEESKSKSWLGGWFNRG</sequence>
<keyword evidence="5 10" id="KW-0694">RNA-binding</keyword>
<comment type="function">
    <text evidence="10">Component of the signal recognition particle (SRP) complex, a ribonucleoprotein complex that mediates the cotranslational targeting of secretory and membrane proteins to the endoplasmic reticulum (ER). The SRP complex interacts with the signal sequence in nascent secretory and membrane proteins and directs them to the membrane of the ER.</text>
</comment>
<dbReference type="STRING" id="5217.A0A4Q1BGJ2"/>
<dbReference type="Gene3D" id="1.10.3450.40">
    <property type="entry name" value="Signal recognition particle, SRP68 subunit, RNA-binding domain"/>
    <property type="match status" value="1"/>
</dbReference>
<evidence type="ECO:0000256" key="11">
    <source>
        <dbReference type="SAM" id="MobiDB-lite"/>
    </source>
</evidence>
<proteinExistence type="inferred from homology"/>
<feature type="region of interest" description="Disordered" evidence="11">
    <location>
        <begin position="582"/>
        <end position="607"/>
    </location>
</feature>
<dbReference type="GO" id="GO:0005786">
    <property type="term" value="C:signal recognition particle, endoplasmic reticulum targeting"/>
    <property type="evidence" value="ECO:0007669"/>
    <property type="project" value="UniProtKB-KW"/>
</dbReference>
<dbReference type="InterPro" id="IPR038253">
    <property type="entry name" value="SRP68_N_sf"/>
</dbReference>
<accession>A0A4Q1BGJ2</accession>
<dbReference type="VEuPathDB" id="FungiDB:TREMEDRAFT_37192"/>
<dbReference type="PIRSF" id="PIRSF038995">
    <property type="entry name" value="SRP68"/>
    <property type="match status" value="1"/>
</dbReference>
<evidence type="ECO:0000256" key="9">
    <source>
        <dbReference type="ARBA" id="ARBA00029498"/>
    </source>
</evidence>
<dbReference type="PANTHER" id="PTHR12860">
    <property type="entry name" value="SIGNAL RECOGNITION PARTICLE 68 KDA PROTEIN"/>
    <property type="match status" value="1"/>
</dbReference>
<dbReference type="GO" id="GO:0030942">
    <property type="term" value="F:endoplasmic reticulum signal peptide binding"/>
    <property type="evidence" value="ECO:0007669"/>
    <property type="project" value="InterPro"/>
</dbReference>
<evidence type="ECO:0000256" key="10">
    <source>
        <dbReference type="PIRNR" id="PIRNR038995"/>
    </source>
</evidence>
<dbReference type="AlphaFoldDB" id="A0A4Q1BGJ2"/>
<evidence type="ECO:0000313" key="13">
    <source>
        <dbReference type="Proteomes" id="UP000289152"/>
    </source>
</evidence>
<keyword evidence="8 10" id="KW-0687">Ribonucleoprotein</keyword>
<evidence type="ECO:0000256" key="7">
    <source>
        <dbReference type="ARBA" id="ARBA00023242"/>
    </source>
</evidence>
<dbReference type="GO" id="GO:0005730">
    <property type="term" value="C:nucleolus"/>
    <property type="evidence" value="ECO:0007669"/>
    <property type="project" value="UniProtKB-SubCell"/>
</dbReference>
<protein>
    <recommendedName>
        <fullName evidence="9 10">Signal recognition particle subunit SRP68</fullName>
        <shortName evidence="10">SRP68</shortName>
    </recommendedName>
</protein>
<dbReference type="Pfam" id="PF16969">
    <property type="entry name" value="SRP68"/>
    <property type="match status" value="1"/>
</dbReference>
<dbReference type="GO" id="GO:0006614">
    <property type="term" value="P:SRP-dependent cotranslational protein targeting to membrane"/>
    <property type="evidence" value="ECO:0007669"/>
    <property type="project" value="InterPro"/>
</dbReference>
<keyword evidence="6 10" id="KW-0733">Signal recognition particle</keyword>
<dbReference type="FunCoup" id="A0A4Q1BGJ2">
    <property type="interactions" value="612"/>
</dbReference>
<evidence type="ECO:0000256" key="5">
    <source>
        <dbReference type="ARBA" id="ARBA00022884"/>
    </source>
</evidence>
<keyword evidence="7" id="KW-0539">Nucleus</keyword>
<keyword evidence="13" id="KW-1185">Reference proteome</keyword>
<dbReference type="GO" id="GO:0008312">
    <property type="term" value="F:7S RNA binding"/>
    <property type="evidence" value="ECO:0007669"/>
    <property type="project" value="InterPro"/>
</dbReference>
<comment type="caution">
    <text evidence="12">The sequence shown here is derived from an EMBL/GenBank/DDBJ whole genome shotgun (WGS) entry which is preliminary data.</text>
</comment>